<dbReference type="InterPro" id="IPR038716">
    <property type="entry name" value="P1/P2_N_sf"/>
</dbReference>
<comment type="similarity">
    <text evidence="1">Belongs to the eukaryotic ribosomal protein P1/P2 family.</text>
</comment>
<evidence type="ECO:0000256" key="2">
    <source>
        <dbReference type="ARBA" id="ARBA00022980"/>
    </source>
</evidence>
<dbReference type="GO" id="GO:0022625">
    <property type="term" value="C:cytosolic large ribosomal subunit"/>
    <property type="evidence" value="ECO:0007669"/>
    <property type="project" value="TreeGrafter"/>
</dbReference>
<dbReference type="GO" id="GO:0002181">
    <property type="term" value="P:cytoplasmic translation"/>
    <property type="evidence" value="ECO:0007669"/>
    <property type="project" value="TreeGrafter"/>
</dbReference>
<organism evidence="4 5">
    <name type="scientific">Phytophthora lilii</name>
    <dbReference type="NCBI Taxonomy" id="2077276"/>
    <lineage>
        <taxon>Eukaryota</taxon>
        <taxon>Sar</taxon>
        <taxon>Stramenopiles</taxon>
        <taxon>Oomycota</taxon>
        <taxon>Peronosporomycetes</taxon>
        <taxon>Peronosporales</taxon>
        <taxon>Peronosporaceae</taxon>
        <taxon>Phytophthora</taxon>
    </lineage>
</organism>
<dbReference type="GO" id="GO:0030295">
    <property type="term" value="F:protein kinase activator activity"/>
    <property type="evidence" value="ECO:0007669"/>
    <property type="project" value="TreeGrafter"/>
</dbReference>
<evidence type="ECO:0000313" key="4">
    <source>
        <dbReference type="EMBL" id="GMF64935.1"/>
    </source>
</evidence>
<reference evidence="4" key="1">
    <citation type="submission" date="2023-04" db="EMBL/GenBank/DDBJ databases">
        <title>Phytophthora lilii NBRC 32176.</title>
        <authorList>
            <person name="Ichikawa N."/>
            <person name="Sato H."/>
            <person name="Tonouchi N."/>
        </authorList>
    </citation>
    <scope>NUCLEOTIDE SEQUENCE</scope>
    <source>
        <strain evidence="4">NBRC 32176</strain>
    </source>
</reference>
<name>A0A9W6YDS1_9STRA</name>
<dbReference type="PANTHER" id="PTHR45696">
    <property type="entry name" value="60S ACIDIC RIBOSOMAL PROTEIN P1"/>
    <property type="match status" value="1"/>
</dbReference>
<comment type="caution">
    <text evidence="4">The sequence shown here is derived from an EMBL/GenBank/DDBJ whole genome shotgun (WGS) entry which is preliminary data.</text>
</comment>
<dbReference type="GO" id="GO:0003735">
    <property type="term" value="F:structural constituent of ribosome"/>
    <property type="evidence" value="ECO:0007669"/>
    <property type="project" value="TreeGrafter"/>
</dbReference>
<dbReference type="EMBL" id="BSXW01012436">
    <property type="protein sequence ID" value="GMF64935.1"/>
    <property type="molecule type" value="Genomic_DNA"/>
</dbReference>
<accession>A0A9W6YDS1</accession>
<dbReference type="GO" id="GO:0043021">
    <property type="term" value="F:ribonucleoprotein complex binding"/>
    <property type="evidence" value="ECO:0007669"/>
    <property type="project" value="TreeGrafter"/>
</dbReference>
<dbReference type="PANTHER" id="PTHR45696:SF10">
    <property type="entry name" value="LARGE RIBOSOMAL SUBUNIT PROTEIN P1"/>
    <property type="match status" value="1"/>
</dbReference>
<dbReference type="Pfam" id="PF00428">
    <property type="entry name" value="Ribosomal_60s"/>
    <property type="match status" value="1"/>
</dbReference>
<dbReference type="CDD" id="cd05831">
    <property type="entry name" value="Ribosomal_P1"/>
    <property type="match status" value="1"/>
</dbReference>
<dbReference type="Proteomes" id="UP001165083">
    <property type="component" value="Unassembled WGS sequence"/>
</dbReference>
<evidence type="ECO:0000256" key="3">
    <source>
        <dbReference type="ARBA" id="ARBA00023274"/>
    </source>
</evidence>
<proteinExistence type="inferred from homology"/>
<sequence length="164" mass="17606">MSTITKEQHDELCVAYASMILFDGEHEITPEAIHHILHASNNEVEPYWPTLFSSLLSKEGKIVELISTGGAAAGAAAAAPGAAAGAAGAEAEKVEEKGKEEEEEAVSRLSIGRRWRKETDGCVCLWRALLDTGPGRRHGHVRRRRRGLLSCALASAATRPCPPL</sequence>
<keyword evidence="3" id="KW-0687">Ribonucleoprotein</keyword>
<dbReference type="OrthoDB" id="2194681at2759"/>
<evidence type="ECO:0000256" key="1">
    <source>
        <dbReference type="ARBA" id="ARBA00005436"/>
    </source>
</evidence>
<evidence type="ECO:0000313" key="5">
    <source>
        <dbReference type="Proteomes" id="UP001165083"/>
    </source>
</evidence>
<gene>
    <name evidence="4" type="ORF">Plil01_001767800</name>
</gene>
<dbReference type="Gene3D" id="1.10.10.1410">
    <property type="match status" value="1"/>
</dbReference>
<keyword evidence="5" id="KW-1185">Reference proteome</keyword>
<dbReference type="FunFam" id="1.10.10.1410:FF:000002">
    <property type="entry name" value="60S acidic ribosomal protein P2"/>
    <property type="match status" value="1"/>
</dbReference>
<keyword evidence="2" id="KW-0689">Ribosomal protein</keyword>
<protein>
    <submittedName>
        <fullName evidence="4">Unnamed protein product</fullName>
    </submittedName>
</protein>
<dbReference type="AlphaFoldDB" id="A0A9W6YDS1"/>